<proteinExistence type="predicted"/>
<evidence type="ECO:0000313" key="1">
    <source>
        <dbReference type="EMBL" id="PUA31329.1"/>
    </source>
</evidence>
<dbReference type="EMBL" id="NBVN01000014">
    <property type="protein sequence ID" value="PUA31329.1"/>
    <property type="molecule type" value="Genomic_DNA"/>
</dbReference>
<name>A0A2R7Y1K9_9CREN</name>
<comment type="caution">
    <text evidence="1">The sequence shown here is derived from an EMBL/GenBank/DDBJ whole genome shotgun (WGS) entry which is preliminary data.</text>
</comment>
<organism evidence="1 2">
    <name type="scientific">Zestosphaera tikiterensis</name>
    <dbReference type="NCBI Taxonomy" id="1973259"/>
    <lineage>
        <taxon>Archaea</taxon>
        <taxon>Thermoproteota</taxon>
        <taxon>Thermoprotei</taxon>
        <taxon>Desulfurococcales</taxon>
        <taxon>Desulfurococcaceae</taxon>
        <taxon>Zestosphaera</taxon>
    </lineage>
</organism>
<dbReference type="AlphaFoldDB" id="A0A2R7Y1K9"/>
<dbReference type="Proteomes" id="UP000244093">
    <property type="component" value="Unassembled WGS sequence"/>
</dbReference>
<accession>A0A2R7Y1K9</accession>
<evidence type="ECO:0000313" key="2">
    <source>
        <dbReference type="Proteomes" id="UP000244093"/>
    </source>
</evidence>
<reference evidence="1 2" key="1">
    <citation type="journal article" date="2018" name="Syst. Appl. Microbiol.">
        <title>A new symbiotic nanoarchaeote (Candidatus Nanoclepta minutus) and its host (Zestosphaera tikiterensis gen. nov., sp. nov.) from a New Zealand hot spring.</title>
        <authorList>
            <person name="St John E."/>
            <person name="Liu Y."/>
            <person name="Podar M."/>
            <person name="Stott M.B."/>
            <person name="Meneghin J."/>
            <person name="Chen Z."/>
            <person name="Lagutin K."/>
            <person name="Mitchell K."/>
            <person name="Reysenbach A.L."/>
        </authorList>
    </citation>
    <scope>NUCLEOTIDE SEQUENCE [LARGE SCALE GENOMIC DNA]</scope>
    <source>
        <strain evidence="1">NZ3</strain>
    </source>
</reference>
<sequence>MKYTVEVYLEDIYGFKISREEDKFVGGITALKSKVVDEDKFYRILYEEALRHGISYLQAYVRKMNYPYIVEPILAAGNDSRVVGVRLVSYTVISSTVVDNLLDVLQQGIGKYLEVIVSS</sequence>
<gene>
    <name evidence="1" type="ORF">B7O98_09485</name>
</gene>
<protein>
    <submittedName>
        <fullName evidence="1">Uncharacterized protein</fullName>
    </submittedName>
</protein>